<protein>
    <submittedName>
        <fullName evidence="7">Probable aminopeptidase NPEPL1</fullName>
    </submittedName>
</protein>
<accession>A0A1I2EDQ3</accession>
<dbReference type="InterPro" id="IPR000819">
    <property type="entry name" value="Peptidase_M17_C"/>
</dbReference>
<evidence type="ECO:0000256" key="1">
    <source>
        <dbReference type="ARBA" id="ARBA00009528"/>
    </source>
</evidence>
<dbReference type="PANTHER" id="PTHR11963">
    <property type="entry name" value="LEUCINE AMINOPEPTIDASE-RELATED"/>
    <property type="match status" value="1"/>
</dbReference>
<dbReference type="SUPFAM" id="SSF53187">
    <property type="entry name" value="Zn-dependent exopeptidases"/>
    <property type="match status" value="1"/>
</dbReference>
<keyword evidence="8" id="KW-1185">Reference proteome</keyword>
<feature type="domain" description="Cytosol aminopeptidase" evidence="6">
    <location>
        <begin position="336"/>
        <end position="343"/>
    </location>
</feature>
<dbReference type="AlphaFoldDB" id="A0A1I2EDQ3"/>
<evidence type="ECO:0000256" key="4">
    <source>
        <dbReference type="ARBA" id="ARBA00022801"/>
    </source>
</evidence>
<evidence type="ECO:0000256" key="2">
    <source>
        <dbReference type="ARBA" id="ARBA00022438"/>
    </source>
</evidence>
<sequence>MPTTLSFAPTIPALLHGSRAVLVVAAANVLTGELPAFLPAPAQALLAELARDTKPGELGAVSGTLTGLPEPRRLLLGVLPDHGSRYNSPSRAESVRRVVAAADLGGSKAGIIVILPDPAHLLATINAVGRALPLYSSKSGATSGAEVQILALDPAGQPIPVPPEVESTMHATRIAALHVDTPPTELNPEEFAARARELLTAIPRVELREIVGDALLQEGLAGIHAVGRCAVKPPRMLIAQYTPAAGGGRSIALVGKGITYDTGGLSLKISGAMNTMKGDLGGAAAVLGAFCVLAANHCKHKLSLVLCIAENAVGPGAYKPDDILRLHSGKTVEINNTDAEGRLLLADGVSYAARALGAEIVFDAATLTGAQMISTGLLHAAVVSNDESLEQTIIAAGKHCGDLVHPLPFAPEFYKQEFESNIADMVNSVKNRMNAQSACAAQFVYWHMDDTKALWCHIDLAGPSFPKNRGTGFGVALLSETVRRIA</sequence>
<evidence type="ECO:0000313" key="7">
    <source>
        <dbReference type="EMBL" id="SFE90793.1"/>
    </source>
</evidence>
<dbReference type="CDD" id="cd00433">
    <property type="entry name" value="Peptidase_M17"/>
    <property type="match status" value="1"/>
</dbReference>
<dbReference type="GO" id="GO:0005737">
    <property type="term" value="C:cytoplasm"/>
    <property type="evidence" value="ECO:0007669"/>
    <property type="project" value="InterPro"/>
</dbReference>
<dbReference type="Pfam" id="PF00883">
    <property type="entry name" value="Peptidase_M17"/>
    <property type="match status" value="1"/>
</dbReference>
<dbReference type="GO" id="GO:0070006">
    <property type="term" value="F:metalloaminopeptidase activity"/>
    <property type="evidence" value="ECO:0007669"/>
    <property type="project" value="InterPro"/>
</dbReference>
<dbReference type="RefSeq" id="WP_096332492.1">
    <property type="nucleotide sequence ID" value="NZ_FOMX01000022.1"/>
</dbReference>
<keyword evidence="4" id="KW-0378">Hydrolase</keyword>
<dbReference type="STRING" id="54.SAMN02745121_06029"/>
<dbReference type="PANTHER" id="PTHR11963:SF4">
    <property type="entry name" value="AMINOPEPTIDASE NPEPL1-RELATED"/>
    <property type="match status" value="1"/>
</dbReference>
<comment type="similarity">
    <text evidence="1">Belongs to the peptidase M17 family.</text>
</comment>
<evidence type="ECO:0000313" key="8">
    <source>
        <dbReference type="Proteomes" id="UP000199400"/>
    </source>
</evidence>
<dbReference type="PRINTS" id="PR00481">
    <property type="entry name" value="LAMNOPPTDASE"/>
</dbReference>
<keyword evidence="3" id="KW-0645">Protease</keyword>
<dbReference type="EMBL" id="FOMX01000022">
    <property type="protein sequence ID" value="SFE90793.1"/>
    <property type="molecule type" value="Genomic_DNA"/>
</dbReference>
<dbReference type="Gene3D" id="3.40.50.10590">
    <property type="entry name" value="Zn-dependent exopeptidases"/>
    <property type="match status" value="1"/>
</dbReference>
<evidence type="ECO:0000256" key="3">
    <source>
        <dbReference type="ARBA" id="ARBA00022670"/>
    </source>
</evidence>
<reference evidence="8" key="1">
    <citation type="submission" date="2016-10" db="EMBL/GenBank/DDBJ databases">
        <authorList>
            <person name="Varghese N."/>
            <person name="Submissions S."/>
        </authorList>
    </citation>
    <scope>NUCLEOTIDE SEQUENCE [LARGE SCALE GENOMIC DNA]</scope>
    <source>
        <strain evidence="8">ATCC 25963</strain>
    </source>
</reference>
<keyword evidence="5" id="KW-0464">Manganese</keyword>
<dbReference type="Proteomes" id="UP000199400">
    <property type="component" value="Unassembled WGS sequence"/>
</dbReference>
<keyword evidence="2 7" id="KW-0031">Aminopeptidase</keyword>
<evidence type="ECO:0000256" key="5">
    <source>
        <dbReference type="ARBA" id="ARBA00023211"/>
    </source>
</evidence>
<dbReference type="InterPro" id="IPR041417">
    <property type="entry name" value="NPEPL1_N"/>
</dbReference>
<dbReference type="GO" id="GO:0006508">
    <property type="term" value="P:proteolysis"/>
    <property type="evidence" value="ECO:0007669"/>
    <property type="project" value="UniProtKB-KW"/>
</dbReference>
<dbReference type="GO" id="GO:0030145">
    <property type="term" value="F:manganese ion binding"/>
    <property type="evidence" value="ECO:0007669"/>
    <property type="project" value="InterPro"/>
</dbReference>
<dbReference type="InterPro" id="IPR011356">
    <property type="entry name" value="Leucine_aapep/pepB"/>
</dbReference>
<proteinExistence type="inferred from homology"/>
<name>A0A1I2EDQ3_9BACT</name>
<organism evidence="7 8">
    <name type="scientific">Nannocystis exedens</name>
    <dbReference type="NCBI Taxonomy" id="54"/>
    <lineage>
        <taxon>Bacteria</taxon>
        <taxon>Pseudomonadati</taxon>
        <taxon>Myxococcota</taxon>
        <taxon>Polyangia</taxon>
        <taxon>Nannocystales</taxon>
        <taxon>Nannocystaceae</taxon>
        <taxon>Nannocystis</taxon>
    </lineage>
</organism>
<dbReference type="Pfam" id="PF18295">
    <property type="entry name" value="Pdase_M17_N2"/>
    <property type="match status" value="1"/>
</dbReference>
<dbReference type="OrthoDB" id="5486086at2"/>
<evidence type="ECO:0000259" key="6">
    <source>
        <dbReference type="PROSITE" id="PS00631"/>
    </source>
</evidence>
<dbReference type="Gene3D" id="3.40.630.10">
    <property type="entry name" value="Zn peptidases"/>
    <property type="match status" value="1"/>
</dbReference>
<gene>
    <name evidence="7" type="ORF">SAMN02745121_06029</name>
</gene>
<dbReference type="PROSITE" id="PS00631">
    <property type="entry name" value="CYTOSOL_AP"/>
    <property type="match status" value="1"/>
</dbReference>